<dbReference type="AlphaFoldDB" id="A0AAD2G9N5"/>
<dbReference type="InterPro" id="IPR015019">
    <property type="entry name" value="LAMTOR3"/>
</dbReference>
<dbReference type="EMBL" id="CAKOGP040002313">
    <property type="protein sequence ID" value="CAJ1966931.1"/>
    <property type="molecule type" value="Genomic_DNA"/>
</dbReference>
<evidence type="ECO:0000313" key="3">
    <source>
        <dbReference type="Proteomes" id="UP001295423"/>
    </source>
</evidence>
<dbReference type="Proteomes" id="UP001295423">
    <property type="component" value="Unassembled WGS sequence"/>
</dbReference>
<comment type="caution">
    <text evidence="2">The sequence shown here is derived from an EMBL/GenBank/DDBJ whole genome shotgun (WGS) entry which is preliminary data.</text>
</comment>
<organism evidence="2 3">
    <name type="scientific">Cylindrotheca closterium</name>
    <dbReference type="NCBI Taxonomy" id="2856"/>
    <lineage>
        <taxon>Eukaryota</taxon>
        <taxon>Sar</taxon>
        <taxon>Stramenopiles</taxon>
        <taxon>Ochrophyta</taxon>
        <taxon>Bacillariophyta</taxon>
        <taxon>Bacillariophyceae</taxon>
        <taxon>Bacillariophycidae</taxon>
        <taxon>Bacillariales</taxon>
        <taxon>Bacillariaceae</taxon>
        <taxon>Cylindrotheca</taxon>
    </lineage>
</organism>
<dbReference type="GO" id="GO:0032008">
    <property type="term" value="P:positive regulation of TOR signaling"/>
    <property type="evidence" value="ECO:0007669"/>
    <property type="project" value="TreeGrafter"/>
</dbReference>
<comment type="similarity">
    <text evidence="1">Belongs to the LAMTOR3 family.</text>
</comment>
<dbReference type="GO" id="GO:0071230">
    <property type="term" value="P:cellular response to amino acid stimulus"/>
    <property type="evidence" value="ECO:0007669"/>
    <property type="project" value="TreeGrafter"/>
</dbReference>
<dbReference type="SMART" id="SM01278">
    <property type="entry name" value="MAPKK1_Int"/>
    <property type="match status" value="1"/>
</dbReference>
<name>A0AAD2G9N5_9STRA</name>
<accession>A0AAD2G9N5</accession>
<evidence type="ECO:0000313" key="2">
    <source>
        <dbReference type="EMBL" id="CAJ1966931.1"/>
    </source>
</evidence>
<reference evidence="2" key="1">
    <citation type="submission" date="2023-08" db="EMBL/GenBank/DDBJ databases">
        <authorList>
            <person name="Audoor S."/>
            <person name="Bilcke G."/>
        </authorList>
    </citation>
    <scope>NUCLEOTIDE SEQUENCE</scope>
</reference>
<dbReference type="SUPFAM" id="SSF103196">
    <property type="entry name" value="Roadblock/LC7 domain"/>
    <property type="match status" value="1"/>
</dbReference>
<keyword evidence="3" id="KW-1185">Reference proteome</keyword>
<dbReference type="PANTHER" id="PTHR13378:SF1">
    <property type="entry name" value="RAGULATOR COMPLEX PROTEIN LAMTOR3"/>
    <property type="match status" value="1"/>
</dbReference>
<gene>
    <name evidence="2" type="ORF">CYCCA115_LOCUS22517</name>
</gene>
<dbReference type="Pfam" id="PF08923">
    <property type="entry name" value="MAPKK1_Int"/>
    <property type="match status" value="1"/>
</dbReference>
<protein>
    <submittedName>
        <fullName evidence="2">Uncharacterized protein</fullName>
    </submittedName>
</protein>
<evidence type="ECO:0000256" key="1">
    <source>
        <dbReference type="ARBA" id="ARBA00005356"/>
    </source>
</evidence>
<dbReference type="GO" id="GO:0071986">
    <property type="term" value="C:Ragulator complex"/>
    <property type="evidence" value="ECO:0007669"/>
    <property type="project" value="TreeGrafter"/>
</dbReference>
<dbReference type="PANTHER" id="PTHR13378">
    <property type="entry name" value="REGULATOR COMPLEX PROTEIN LAMTOR3"/>
    <property type="match status" value="1"/>
</dbReference>
<sequence>MANAIELLPANLQNTLNQIVDRVNKANGGINVILLSTAEGVPLGRVYADRSAQLNEEVLASIESTWAPASKQFSLLDLGKEAKVVTAIYDHGTILHVYEAPVVVTILVAQNANLGAVRSTAIPLLKEALLPLCTTLLNSLAPQEADPSYPAQAYYQ</sequence>
<proteinExistence type="inferred from homology"/>
<dbReference type="Gene3D" id="3.30.450.30">
    <property type="entry name" value="Dynein light chain 2a, cytoplasmic"/>
    <property type="match status" value="1"/>
</dbReference>